<sequence>MIEGVLTDAENSNSQLHKWKSSAPRSNITLKTEDLDTYGSHLSEDSNEGDEDKEEIDEQGEDDDYETSLKLKIKHVNLGFMICNNNLNVFKSNPKLKLMVKINEGLNDQHKRSVRQSTPAIECMVQKLKVYTFCLNNSIETHVVALEELNNFKNCNRNIRQELGEVKMEVGQ</sequence>
<organism evidence="2 3">
    <name type="scientific">Phakopsora pachyrhizi</name>
    <name type="common">Asian soybean rust disease fungus</name>
    <dbReference type="NCBI Taxonomy" id="170000"/>
    <lineage>
        <taxon>Eukaryota</taxon>
        <taxon>Fungi</taxon>
        <taxon>Dikarya</taxon>
        <taxon>Basidiomycota</taxon>
        <taxon>Pucciniomycotina</taxon>
        <taxon>Pucciniomycetes</taxon>
        <taxon>Pucciniales</taxon>
        <taxon>Phakopsoraceae</taxon>
        <taxon>Phakopsora</taxon>
    </lineage>
</organism>
<name>A0AAV0BBY1_PHAPC</name>
<feature type="compositionally biased region" description="Acidic residues" evidence="1">
    <location>
        <begin position="45"/>
        <end position="64"/>
    </location>
</feature>
<dbReference type="EMBL" id="CALTRL010005688">
    <property type="protein sequence ID" value="CAH7684808.1"/>
    <property type="molecule type" value="Genomic_DNA"/>
</dbReference>
<reference evidence="2" key="1">
    <citation type="submission" date="2022-06" db="EMBL/GenBank/DDBJ databases">
        <authorList>
            <consortium name="SYNGENTA / RWTH Aachen University"/>
        </authorList>
    </citation>
    <scope>NUCLEOTIDE SEQUENCE</scope>
</reference>
<gene>
    <name evidence="2" type="ORF">PPACK8108_LOCUS19234</name>
</gene>
<evidence type="ECO:0000313" key="2">
    <source>
        <dbReference type="EMBL" id="CAH7684808.1"/>
    </source>
</evidence>
<proteinExistence type="predicted"/>
<evidence type="ECO:0000313" key="3">
    <source>
        <dbReference type="Proteomes" id="UP001153365"/>
    </source>
</evidence>
<feature type="region of interest" description="Disordered" evidence="1">
    <location>
        <begin position="1"/>
        <end position="64"/>
    </location>
</feature>
<accession>A0AAV0BBY1</accession>
<evidence type="ECO:0000256" key="1">
    <source>
        <dbReference type="SAM" id="MobiDB-lite"/>
    </source>
</evidence>
<dbReference type="Proteomes" id="UP001153365">
    <property type="component" value="Unassembled WGS sequence"/>
</dbReference>
<protein>
    <submittedName>
        <fullName evidence="2">Uncharacterized protein</fullName>
    </submittedName>
</protein>
<dbReference type="AlphaFoldDB" id="A0AAV0BBY1"/>
<keyword evidence="3" id="KW-1185">Reference proteome</keyword>
<comment type="caution">
    <text evidence="2">The sequence shown here is derived from an EMBL/GenBank/DDBJ whole genome shotgun (WGS) entry which is preliminary data.</text>
</comment>